<keyword evidence="6" id="KW-0508">mRNA splicing</keyword>
<protein>
    <recommendedName>
        <fullName evidence="9">Pinin/SDK/MemA protein domain-containing protein</fullName>
    </recommendedName>
</protein>
<evidence type="ECO:0000313" key="10">
    <source>
        <dbReference type="EMBL" id="KAF9892434.1"/>
    </source>
</evidence>
<comment type="subcellular location">
    <subcellularLocation>
        <location evidence="1">Nucleus</location>
    </subcellularLocation>
</comment>
<evidence type="ECO:0000256" key="3">
    <source>
        <dbReference type="ARBA" id="ARBA00022664"/>
    </source>
</evidence>
<feature type="domain" description="Pinin/SDK/MemA protein" evidence="9">
    <location>
        <begin position="77"/>
        <end position="192"/>
    </location>
</feature>
<keyword evidence="3" id="KW-0507">mRNA processing</keyword>
<feature type="compositionally biased region" description="Acidic residues" evidence="8">
    <location>
        <begin position="294"/>
        <end position="308"/>
    </location>
</feature>
<dbReference type="GO" id="GO:0006397">
    <property type="term" value="P:mRNA processing"/>
    <property type="evidence" value="ECO:0007669"/>
    <property type="project" value="UniProtKB-KW"/>
</dbReference>
<organism evidence="10 11">
    <name type="scientific">Aspergillus nanangensis</name>
    <dbReference type="NCBI Taxonomy" id="2582783"/>
    <lineage>
        <taxon>Eukaryota</taxon>
        <taxon>Fungi</taxon>
        <taxon>Dikarya</taxon>
        <taxon>Ascomycota</taxon>
        <taxon>Pezizomycotina</taxon>
        <taxon>Eurotiomycetes</taxon>
        <taxon>Eurotiomycetidae</taxon>
        <taxon>Eurotiales</taxon>
        <taxon>Aspergillaceae</taxon>
        <taxon>Aspergillus</taxon>
        <taxon>Aspergillus subgen. Circumdati</taxon>
    </lineage>
</organism>
<accession>A0AAD4CTI1</accession>
<feature type="region of interest" description="Disordered" evidence="8">
    <location>
        <begin position="204"/>
        <end position="308"/>
    </location>
</feature>
<feature type="compositionally biased region" description="Basic and acidic residues" evidence="8">
    <location>
        <begin position="47"/>
        <end position="60"/>
    </location>
</feature>
<comment type="caution">
    <text evidence="10">The sequence shown here is derived from an EMBL/GenBank/DDBJ whole genome shotgun (WGS) entry which is preliminary data.</text>
</comment>
<feature type="compositionally biased region" description="Basic and acidic residues" evidence="8">
    <location>
        <begin position="104"/>
        <end position="113"/>
    </location>
</feature>
<sequence>MAEESLASAVAIPEQEPTIPSPDAGLKRRRSSPDPDTKRRRLSSQSENKDPQQSPDRKPSSPDIARNSTRQPRGRDDERKRGQRLFGGLLGTLSQSSSSAAQKRRADIERRQQDKLKLQDEEYGELKKKRREDRLAVRMKEQRIYAEESMRTRHSNLLAMAHFLKTRSEPILYYKPWQLRSDDEATIQEQIKDVEATIAREAAEFEAQNPPEEKHEAREGGENDHAGEEVKEQPPLPDTSAKETSETAQVASDPVGAKTNHDQGSEGARADVTSTNENHEPVHHDQTDVHRDDDGGEVVEDQEDTVIY</sequence>
<keyword evidence="5" id="KW-0804">Transcription</keyword>
<name>A0AAD4CTI1_ASPNN</name>
<keyword evidence="11" id="KW-1185">Reference proteome</keyword>
<feature type="compositionally biased region" description="Basic and acidic residues" evidence="8">
    <location>
        <begin position="211"/>
        <end position="232"/>
    </location>
</feature>
<evidence type="ECO:0000256" key="6">
    <source>
        <dbReference type="ARBA" id="ARBA00023187"/>
    </source>
</evidence>
<gene>
    <name evidence="10" type="ORF">FE257_001542</name>
</gene>
<proteinExistence type="inferred from homology"/>
<reference evidence="10" key="1">
    <citation type="journal article" date="2019" name="Beilstein J. Org. Chem.">
        <title>Nanangenines: drimane sesquiterpenoids as the dominant metabolite cohort of a novel Australian fungus, Aspergillus nanangensis.</title>
        <authorList>
            <person name="Lacey H.J."/>
            <person name="Gilchrist C.L.M."/>
            <person name="Crombie A."/>
            <person name="Kalaitzis J.A."/>
            <person name="Vuong D."/>
            <person name="Rutledge P.J."/>
            <person name="Turner P."/>
            <person name="Pitt J.I."/>
            <person name="Lacey E."/>
            <person name="Chooi Y.H."/>
            <person name="Piggott A.M."/>
        </authorList>
    </citation>
    <scope>NUCLEOTIDE SEQUENCE</scope>
    <source>
        <strain evidence="10">MST-FP2251</strain>
    </source>
</reference>
<dbReference type="InterPro" id="IPR006786">
    <property type="entry name" value="Pinin_SDK_MemA"/>
</dbReference>
<feature type="compositionally biased region" description="Basic and acidic residues" evidence="8">
    <location>
        <begin position="277"/>
        <end position="293"/>
    </location>
</feature>
<dbReference type="PANTHER" id="PTHR12707">
    <property type="entry name" value="PINN"/>
    <property type="match status" value="1"/>
</dbReference>
<keyword evidence="4" id="KW-0805">Transcription regulation</keyword>
<evidence type="ECO:0000256" key="5">
    <source>
        <dbReference type="ARBA" id="ARBA00023163"/>
    </source>
</evidence>
<dbReference type="GO" id="GO:0008380">
    <property type="term" value="P:RNA splicing"/>
    <property type="evidence" value="ECO:0007669"/>
    <property type="project" value="UniProtKB-KW"/>
</dbReference>
<evidence type="ECO:0000313" key="11">
    <source>
        <dbReference type="Proteomes" id="UP001194746"/>
    </source>
</evidence>
<evidence type="ECO:0000256" key="2">
    <source>
        <dbReference type="ARBA" id="ARBA00010386"/>
    </source>
</evidence>
<reference evidence="10" key="2">
    <citation type="submission" date="2020-02" db="EMBL/GenBank/DDBJ databases">
        <authorList>
            <person name="Gilchrist C.L.M."/>
            <person name="Chooi Y.-H."/>
        </authorList>
    </citation>
    <scope>NUCLEOTIDE SEQUENCE</scope>
    <source>
        <strain evidence="10">MST-FP2251</strain>
    </source>
</reference>
<evidence type="ECO:0000256" key="8">
    <source>
        <dbReference type="SAM" id="MobiDB-lite"/>
    </source>
</evidence>
<evidence type="ECO:0000259" key="9">
    <source>
        <dbReference type="Pfam" id="PF04696"/>
    </source>
</evidence>
<dbReference type="EMBL" id="VCAU01000012">
    <property type="protein sequence ID" value="KAF9892434.1"/>
    <property type="molecule type" value="Genomic_DNA"/>
</dbReference>
<evidence type="ECO:0000256" key="4">
    <source>
        <dbReference type="ARBA" id="ARBA00023015"/>
    </source>
</evidence>
<evidence type="ECO:0000256" key="7">
    <source>
        <dbReference type="ARBA" id="ARBA00023242"/>
    </source>
</evidence>
<evidence type="ECO:0000256" key="1">
    <source>
        <dbReference type="ARBA" id="ARBA00004123"/>
    </source>
</evidence>
<feature type="region of interest" description="Disordered" evidence="8">
    <location>
        <begin position="1"/>
        <end position="113"/>
    </location>
</feature>
<dbReference type="Pfam" id="PF04696">
    <property type="entry name" value="Pinin_SDK_memA"/>
    <property type="match status" value="1"/>
</dbReference>
<dbReference type="AlphaFoldDB" id="A0AAD4CTI1"/>
<dbReference type="GO" id="GO:0071013">
    <property type="term" value="C:catalytic step 2 spliceosome"/>
    <property type="evidence" value="ECO:0007669"/>
    <property type="project" value="TreeGrafter"/>
</dbReference>
<keyword evidence="7" id="KW-0539">Nucleus</keyword>
<dbReference type="Proteomes" id="UP001194746">
    <property type="component" value="Unassembled WGS sequence"/>
</dbReference>
<comment type="similarity">
    <text evidence="2">Belongs to the pinin family.</text>
</comment>
<dbReference type="PANTHER" id="PTHR12707:SF0">
    <property type="entry name" value="PININ"/>
    <property type="match status" value="1"/>
</dbReference>
<dbReference type="InterPro" id="IPR039853">
    <property type="entry name" value="Pinin"/>
</dbReference>